<feature type="region of interest" description="Disordered" evidence="1">
    <location>
        <begin position="68"/>
        <end position="110"/>
    </location>
</feature>
<keyword evidence="2" id="KW-1133">Transmembrane helix</keyword>
<feature type="transmembrane region" description="Helical" evidence="2">
    <location>
        <begin position="536"/>
        <end position="558"/>
    </location>
</feature>
<evidence type="ECO:0000256" key="2">
    <source>
        <dbReference type="SAM" id="Phobius"/>
    </source>
</evidence>
<name>A0A4Q9NWG7_9APHY</name>
<feature type="region of interest" description="Disordered" evidence="1">
    <location>
        <begin position="287"/>
        <end position="344"/>
    </location>
</feature>
<keyword evidence="2" id="KW-0812">Transmembrane</keyword>
<dbReference type="EMBL" id="ML143387">
    <property type="protein sequence ID" value="TBU35326.1"/>
    <property type="molecule type" value="Genomic_DNA"/>
</dbReference>
<protein>
    <submittedName>
        <fullName evidence="3">Uncharacterized protein</fullName>
    </submittedName>
</protein>
<dbReference type="GO" id="GO:0010961">
    <property type="term" value="P:intracellular magnesium ion homeostasis"/>
    <property type="evidence" value="ECO:0007669"/>
    <property type="project" value="TreeGrafter"/>
</dbReference>
<proteinExistence type="predicted"/>
<gene>
    <name evidence="3" type="ORF">BD311DRAFT_829334</name>
</gene>
<organism evidence="3">
    <name type="scientific">Dichomitus squalens</name>
    <dbReference type="NCBI Taxonomy" id="114155"/>
    <lineage>
        <taxon>Eukaryota</taxon>
        <taxon>Fungi</taxon>
        <taxon>Dikarya</taxon>
        <taxon>Basidiomycota</taxon>
        <taxon>Agaricomycotina</taxon>
        <taxon>Agaricomycetes</taxon>
        <taxon>Polyporales</taxon>
        <taxon>Polyporaceae</taxon>
        <taxon>Dichomitus</taxon>
    </lineage>
</organism>
<dbReference type="GO" id="GO:0016020">
    <property type="term" value="C:membrane"/>
    <property type="evidence" value="ECO:0007669"/>
    <property type="project" value="InterPro"/>
</dbReference>
<reference evidence="3" key="1">
    <citation type="submission" date="2019-01" db="EMBL/GenBank/DDBJ databases">
        <title>Draft genome sequences of three monokaryotic isolates of the white-rot basidiomycete fungus Dichomitus squalens.</title>
        <authorList>
            <consortium name="DOE Joint Genome Institute"/>
            <person name="Lopez S.C."/>
            <person name="Andreopoulos B."/>
            <person name="Pangilinan J."/>
            <person name="Lipzen A."/>
            <person name="Riley R."/>
            <person name="Ahrendt S."/>
            <person name="Ng V."/>
            <person name="Barry K."/>
            <person name="Daum C."/>
            <person name="Grigoriev I.V."/>
            <person name="Hilden K.S."/>
            <person name="Makela M.R."/>
            <person name="de Vries R.P."/>
        </authorList>
    </citation>
    <scope>NUCLEOTIDE SEQUENCE [LARGE SCALE GENOMIC DNA]</scope>
    <source>
        <strain evidence="3">OM18370.1</strain>
    </source>
</reference>
<dbReference type="CDD" id="cd12829">
    <property type="entry name" value="Alr1p-like"/>
    <property type="match status" value="1"/>
</dbReference>
<accession>A0A4Q9NWG7</accession>
<evidence type="ECO:0000313" key="3">
    <source>
        <dbReference type="EMBL" id="TBU35326.1"/>
    </source>
</evidence>
<dbReference type="InterPro" id="IPR045861">
    <property type="entry name" value="CorA_cytoplasmic_dom"/>
</dbReference>
<dbReference type="OrthoDB" id="29879at2759"/>
<dbReference type="GO" id="GO:0015095">
    <property type="term" value="F:magnesium ion transmembrane transporter activity"/>
    <property type="evidence" value="ECO:0007669"/>
    <property type="project" value="InterPro"/>
</dbReference>
<dbReference type="InterPro" id="IPR044089">
    <property type="entry name" value="Alr1-like"/>
</dbReference>
<feature type="transmembrane region" description="Helical" evidence="2">
    <location>
        <begin position="496"/>
        <end position="516"/>
    </location>
</feature>
<dbReference type="AlphaFoldDB" id="A0A4Q9NWG7"/>
<dbReference type="Pfam" id="PF01544">
    <property type="entry name" value="CorA"/>
    <property type="match status" value="1"/>
</dbReference>
<feature type="compositionally biased region" description="Polar residues" evidence="1">
    <location>
        <begin position="34"/>
        <end position="48"/>
    </location>
</feature>
<feature type="region of interest" description="Disordered" evidence="1">
    <location>
        <begin position="23"/>
        <end position="51"/>
    </location>
</feature>
<dbReference type="SUPFAM" id="SSF143865">
    <property type="entry name" value="CorA soluble domain-like"/>
    <property type="match status" value="1"/>
</dbReference>
<evidence type="ECO:0000256" key="1">
    <source>
        <dbReference type="SAM" id="MobiDB-lite"/>
    </source>
</evidence>
<keyword evidence="2" id="KW-0472">Membrane</keyword>
<sequence>MLCTTELHEVTARLNVVLRERAKARRVRADPQPSVLSAASLAPTSNASPPLRPVSLPVHDYMLSDVDAVARPTPTLPSSSTSRKEREGKGKQKQPMVQIPQTPSALPPPKPLTVKLEPQRAPKAWWLDVSSPSWEDMCEIGKLLGLHPLTLEDILTQDPREKLELFPKLGYYFLSFRAIESRKTRERLRNILSADVVSEDDEGIVAEVNMYLVVFREGICSFHFADVEEHVDRVRHRIMLLDESTNASSDWIAHGLLDSIVDSYFPYLDIIDKEVMEMERRVFSAGRPDGLLRGDRSERPHTPPVAEKQPFPESNPSRSKETSHTEVDEIDSPPSPALAKTTSTKTIPLRPRFVSPASVPLMMRRARRAIVDVIASIPRFKAVDTTAPGYYHPTTTVSRMARIRRLVTSLSRFIAVKSEVVTQVKKRLLTKGEWSLGSGTEDDLDIFVYMGDVQDHILALQQSLAHYERMLNQSYPTFLQQLRMSVNRAKNDSDKAVTFLTIISLGVVCVQTLIGLFSMNVGVPHNNLSGNKYTTFAVVVSAGAVIATIYSSVVRYWWIQAKRRRLTSKLKA</sequence>
<dbReference type="Gene3D" id="3.30.460.20">
    <property type="entry name" value="CorA soluble domain-like"/>
    <property type="match status" value="1"/>
</dbReference>
<feature type="compositionally biased region" description="Basic and acidic residues" evidence="1">
    <location>
        <begin position="318"/>
        <end position="327"/>
    </location>
</feature>
<dbReference type="Gene3D" id="1.20.58.340">
    <property type="entry name" value="Magnesium transport protein CorA, transmembrane region"/>
    <property type="match status" value="1"/>
</dbReference>
<feature type="compositionally biased region" description="Basic and acidic residues" evidence="1">
    <location>
        <begin position="290"/>
        <end position="301"/>
    </location>
</feature>
<feature type="compositionally biased region" description="Low complexity" evidence="1">
    <location>
        <begin position="72"/>
        <end position="81"/>
    </location>
</feature>
<dbReference type="InterPro" id="IPR002523">
    <property type="entry name" value="MgTranspt_CorA/ZnTranspt_ZntB"/>
</dbReference>
<dbReference type="PANTHER" id="PTHR21535:SF90">
    <property type="entry name" value="CORA METAL ION TRANSPORTER"/>
    <property type="match status" value="1"/>
</dbReference>
<dbReference type="PANTHER" id="PTHR21535">
    <property type="entry name" value="MAGNESIUM AND COBALT TRANSPORT PROTEIN/MITOCHONDRIAL IMPORT INNER MEMBRANE TRANSLOCASE SUBUNIT TIM8"/>
    <property type="match status" value="1"/>
</dbReference>
<dbReference type="Proteomes" id="UP000292957">
    <property type="component" value="Unassembled WGS sequence"/>
</dbReference>